<evidence type="ECO:0000313" key="2">
    <source>
        <dbReference type="EMBL" id="KAK4040619.1"/>
    </source>
</evidence>
<protein>
    <submittedName>
        <fullName evidence="2">Uncharacterized protein</fullName>
    </submittedName>
</protein>
<comment type="caution">
    <text evidence="2">The sequence shown here is derived from an EMBL/GenBank/DDBJ whole genome shotgun (WGS) entry which is preliminary data.</text>
</comment>
<reference evidence="3" key="1">
    <citation type="journal article" date="2023" name="Mol. Phylogenet. Evol.">
        <title>Genome-scale phylogeny and comparative genomics of the fungal order Sordariales.</title>
        <authorList>
            <person name="Hensen N."/>
            <person name="Bonometti L."/>
            <person name="Westerberg I."/>
            <person name="Brannstrom I.O."/>
            <person name="Guillou S."/>
            <person name="Cros-Aarteil S."/>
            <person name="Calhoun S."/>
            <person name="Haridas S."/>
            <person name="Kuo A."/>
            <person name="Mondo S."/>
            <person name="Pangilinan J."/>
            <person name="Riley R."/>
            <person name="LaButti K."/>
            <person name="Andreopoulos B."/>
            <person name="Lipzen A."/>
            <person name="Chen C."/>
            <person name="Yan M."/>
            <person name="Daum C."/>
            <person name="Ng V."/>
            <person name="Clum A."/>
            <person name="Steindorff A."/>
            <person name="Ohm R.A."/>
            <person name="Martin F."/>
            <person name="Silar P."/>
            <person name="Natvig D.O."/>
            <person name="Lalanne C."/>
            <person name="Gautier V."/>
            <person name="Ament-Velasquez S.L."/>
            <person name="Kruys A."/>
            <person name="Hutchinson M.I."/>
            <person name="Powell A.J."/>
            <person name="Barry K."/>
            <person name="Miller A.N."/>
            <person name="Grigoriev I.V."/>
            <person name="Debuchy R."/>
            <person name="Gladieux P."/>
            <person name="Hiltunen Thoren M."/>
            <person name="Johannesson H."/>
        </authorList>
    </citation>
    <scope>NUCLEOTIDE SEQUENCE [LARGE SCALE GENOMIC DNA]</scope>
    <source>
        <strain evidence="3">CBS 284.82</strain>
    </source>
</reference>
<feature type="transmembrane region" description="Helical" evidence="1">
    <location>
        <begin position="172"/>
        <end position="197"/>
    </location>
</feature>
<dbReference type="Proteomes" id="UP001303115">
    <property type="component" value="Unassembled WGS sequence"/>
</dbReference>
<accession>A0AAN6PKC1</accession>
<feature type="transmembrane region" description="Helical" evidence="1">
    <location>
        <begin position="138"/>
        <end position="156"/>
    </location>
</feature>
<gene>
    <name evidence="2" type="ORF">C8A01DRAFT_15517</name>
</gene>
<dbReference type="EMBL" id="MU854373">
    <property type="protein sequence ID" value="KAK4040619.1"/>
    <property type="molecule type" value="Genomic_DNA"/>
</dbReference>
<feature type="transmembrane region" description="Helical" evidence="1">
    <location>
        <begin position="54"/>
        <end position="73"/>
    </location>
</feature>
<sequence>MSTLESQAAWAASAALIGLAVIPLSTFWGFNLCGKRSGQPSQRVKFARISLQMALPVFTLAVLLAVVSPAIIATLPTSTGRLRSSDSRVATAAVYTALTSSFTITAAGILTTVAVYLSGICVLYLVLAKQKWWKIVRLDALCGAALLLVLDIAWFAKTVSDSLNGNDDGISLAWLIVLVDITVCLLAAVVVGVAIYVAPKLKRRTDLAVGNLSSLLLSASFLWLFRCAFVLSVDLKSIIPDWTAIELSAQKILYPILDFWVSATVLGLVTFILRNPVLCDPSAIPDHPPEQQPQVYVQYVPVGFYSQPRHGQQPQMYQQYHQYYPPQPRLYQQPP</sequence>
<feature type="transmembrane region" description="Helical" evidence="1">
    <location>
        <begin position="12"/>
        <end position="33"/>
    </location>
</feature>
<proteinExistence type="predicted"/>
<dbReference type="AlphaFoldDB" id="A0AAN6PKC1"/>
<keyword evidence="1" id="KW-0812">Transmembrane</keyword>
<keyword evidence="3" id="KW-1185">Reference proteome</keyword>
<organism evidence="2 3">
    <name type="scientific">Parachaetomium inaequale</name>
    <dbReference type="NCBI Taxonomy" id="2588326"/>
    <lineage>
        <taxon>Eukaryota</taxon>
        <taxon>Fungi</taxon>
        <taxon>Dikarya</taxon>
        <taxon>Ascomycota</taxon>
        <taxon>Pezizomycotina</taxon>
        <taxon>Sordariomycetes</taxon>
        <taxon>Sordariomycetidae</taxon>
        <taxon>Sordariales</taxon>
        <taxon>Chaetomiaceae</taxon>
        <taxon>Parachaetomium</taxon>
    </lineage>
</organism>
<feature type="transmembrane region" description="Helical" evidence="1">
    <location>
        <begin position="93"/>
        <end position="126"/>
    </location>
</feature>
<name>A0AAN6PKC1_9PEZI</name>
<feature type="transmembrane region" description="Helical" evidence="1">
    <location>
        <begin position="209"/>
        <end position="232"/>
    </location>
</feature>
<keyword evidence="1" id="KW-1133">Transmembrane helix</keyword>
<keyword evidence="1" id="KW-0472">Membrane</keyword>
<evidence type="ECO:0000313" key="3">
    <source>
        <dbReference type="Proteomes" id="UP001303115"/>
    </source>
</evidence>
<feature type="transmembrane region" description="Helical" evidence="1">
    <location>
        <begin position="252"/>
        <end position="273"/>
    </location>
</feature>
<evidence type="ECO:0000256" key="1">
    <source>
        <dbReference type="SAM" id="Phobius"/>
    </source>
</evidence>